<evidence type="ECO:0000256" key="2">
    <source>
        <dbReference type="SAM" id="SignalP"/>
    </source>
</evidence>
<reference evidence="5 6" key="1">
    <citation type="submission" date="2016-10" db="EMBL/GenBank/DDBJ databases">
        <authorList>
            <person name="de Groot N.N."/>
        </authorList>
    </citation>
    <scope>NUCLEOTIDE SEQUENCE [LARGE SCALE GENOMIC DNA]</scope>
    <source>
        <strain evidence="5 6">DSM 13760</strain>
    </source>
</reference>
<gene>
    <name evidence="5" type="ORF">SAMN04488559_101196</name>
</gene>
<feature type="transmembrane region" description="Helical" evidence="1">
    <location>
        <begin position="308"/>
        <end position="329"/>
    </location>
</feature>
<evidence type="ECO:0000313" key="6">
    <source>
        <dbReference type="Proteomes" id="UP000198948"/>
    </source>
</evidence>
<keyword evidence="1" id="KW-0812">Transmembrane</keyword>
<protein>
    <submittedName>
        <fullName evidence="5">Uncharacterized protein</fullName>
    </submittedName>
</protein>
<name>A0A1H9PWM6_9LACT</name>
<feature type="domain" description="WxL Interacting Protein peptidoglycan binding" evidence="3">
    <location>
        <begin position="29"/>
        <end position="147"/>
    </location>
</feature>
<dbReference type="Proteomes" id="UP000198948">
    <property type="component" value="Unassembled WGS sequence"/>
</dbReference>
<keyword evidence="1" id="KW-0472">Membrane</keyword>
<proteinExistence type="predicted"/>
<keyword evidence="1" id="KW-1133">Transmembrane helix</keyword>
<evidence type="ECO:0000259" key="3">
    <source>
        <dbReference type="Pfam" id="PF06030"/>
    </source>
</evidence>
<organism evidence="5 6">
    <name type="scientific">Isobaculum melis</name>
    <dbReference type="NCBI Taxonomy" id="142588"/>
    <lineage>
        <taxon>Bacteria</taxon>
        <taxon>Bacillati</taxon>
        <taxon>Bacillota</taxon>
        <taxon>Bacilli</taxon>
        <taxon>Lactobacillales</taxon>
        <taxon>Carnobacteriaceae</taxon>
        <taxon>Isobaculum</taxon>
    </lineage>
</organism>
<keyword evidence="6" id="KW-1185">Reference proteome</keyword>
<dbReference type="STRING" id="142588.SAMN04488559_101196"/>
<dbReference type="EMBL" id="FOHA01000001">
    <property type="protein sequence ID" value="SER52631.1"/>
    <property type="molecule type" value="Genomic_DNA"/>
</dbReference>
<dbReference type="InterPro" id="IPR021759">
    <property type="entry name" value="WxLIP_HBD"/>
</dbReference>
<sequence>MRRYSFVFALILLFSLFLANPASANEMGFSVQAILPENQVTAEHSYFDLKMTPGQVQTIQVALTNDTEREIEVAMAANAAITNGNGVVEYSQENPTLDPTLNTSFSEIAHVEPTIILPPKAVKVVDIQLKMPVESYDGVILGGLYFIEKNNPENPAQATNVQIDNHFSYTVGVLLTETETKVHPNLILNQVSASQTLGRNVILANLQNPEAAMLSNLRIEAKVYQGKEETPLYEQVTDELRMAPNSNFDYTIDMNEAFFEPGDYRVEIVAISNGKTWQLEKEFNIQAKDAKAYNDQTAYQDKRPKIDLMPYFIGGGIILVLFVGGAFWLGKRSNKTTKND</sequence>
<keyword evidence="2" id="KW-0732">Signal</keyword>
<evidence type="ECO:0000313" key="5">
    <source>
        <dbReference type="EMBL" id="SER52631.1"/>
    </source>
</evidence>
<dbReference type="Pfam" id="PF06030">
    <property type="entry name" value="WxLIP_PGBD"/>
    <property type="match status" value="1"/>
</dbReference>
<feature type="chain" id="PRO_5011646222" evidence="2">
    <location>
        <begin position="25"/>
        <end position="340"/>
    </location>
</feature>
<dbReference type="InterPro" id="IPR010317">
    <property type="entry name" value="WxLIP_PGBD"/>
</dbReference>
<dbReference type="RefSeq" id="WP_177165624.1">
    <property type="nucleotide sequence ID" value="NZ_FOHA01000001.1"/>
</dbReference>
<dbReference type="AlphaFoldDB" id="A0A1H9PWM6"/>
<feature type="signal peptide" evidence="2">
    <location>
        <begin position="1"/>
        <end position="24"/>
    </location>
</feature>
<evidence type="ECO:0000256" key="1">
    <source>
        <dbReference type="SAM" id="Phobius"/>
    </source>
</evidence>
<evidence type="ECO:0000259" key="4">
    <source>
        <dbReference type="Pfam" id="PF11797"/>
    </source>
</evidence>
<accession>A0A1H9PWM6</accession>
<dbReference type="Pfam" id="PF11797">
    <property type="entry name" value="WxLIP_HBD"/>
    <property type="match status" value="1"/>
</dbReference>
<feature type="domain" description="WxL Interacting Protein host binding" evidence="4">
    <location>
        <begin position="160"/>
        <end position="294"/>
    </location>
</feature>